<dbReference type="Proteomes" id="UP000887565">
    <property type="component" value="Unplaced"/>
</dbReference>
<dbReference type="WBParaSite" id="nRc.2.0.1.t30868-RA">
    <property type="protein sequence ID" value="nRc.2.0.1.t30868-RA"/>
    <property type="gene ID" value="nRc.2.0.1.g30868"/>
</dbReference>
<evidence type="ECO:0000313" key="2">
    <source>
        <dbReference type="WBParaSite" id="nRc.2.0.1.t30868-RA"/>
    </source>
</evidence>
<name>A0A915JXQ7_ROMCU</name>
<sequence>MLEKFLNGNQINRELQYCYRFFPNAPEKPEIPEPEPIWNQYFRNRKIYPTLFRIGNGGQMAIKGHNNYNNINTNWTMALAIDMKHKNNPLQITRVSLGI</sequence>
<accession>A0A915JXQ7</accession>
<protein>
    <submittedName>
        <fullName evidence="2">Uncharacterized protein</fullName>
    </submittedName>
</protein>
<proteinExistence type="predicted"/>
<reference evidence="2" key="1">
    <citation type="submission" date="2022-11" db="UniProtKB">
        <authorList>
            <consortium name="WormBaseParasite"/>
        </authorList>
    </citation>
    <scope>IDENTIFICATION</scope>
</reference>
<keyword evidence="1" id="KW-1185">Reference proteome</keyword>
<evidence type="ECO:0000313" key="1">
    <source>
        <dbReference type="Proteomes" id="UP000887565"/>
    </source>
</evidence>
<dbReference type="AlphaFoldDB" id="A0A915JXQ7"/>
<organism evidence="1 2">
    <name type="scientific">Romanomermis culicivorax</name>
    <name type="common">Nematode worm</name>
    <dbReference type="NCBI Taxonomy" id="13658"/>
    <lineage>
        <taxon>Eukaryota</taxon>
        <taxon>Metazoa</taxon>
        <taxon>Ecdysozoa</taxon>
        <taxon>Nematoda</taxon>
        <taxon>Enoplea</taxon>
        <taxon>Dorylaimia</taxon>
        <taxon>Mermithida</taxon>
        <taxon>Mermithoidea</taxon>
        <taxon>Mermithidae</taxon>
        <taxon>Romanomermis</taxon>
    </lineage>
</organism>